<evidence type="ECO:0000259" key="20">
    <source>
        <dbReference type="PROSITE" id="PS50011"/>
    </source>
</evidence>
<keyword evidence="5" id="KW-0732">Signal</keyword>
<keyword evidence="8 17" id="KW-0067">ATP-binding</keyword>
<evidence type="ECO:0000313" key="22">
    <source>
        <dbReference type="Proteomes" id="UP000472270"/>
    </source>
</evidence>
<dbReference type="SMART" id="SM00219">
    <property type="entry name" value="TyrKc"/>
    <property type="match status" value="1"/>
</dbReference>
<dbReference type="Gene3D" id="3.30.200.20">
    <property type="entry name" value="Phosphorylase Kinase, domain 1"/>
    <property type="match status" value="1"/>
</dbReference>
<dbReference type="PROSITE" id="PS00109">
    <property type="entry name" value="PROTEIN_KINASE_TYR"/>
    <property type="match status" value="1"/>
</dbReference>
<dbReference type="InterPro" id="IPR002011">
    <property type="entry name" value="Tyr_kinase_rcpt_2_CS"/>
</dbReference>
<dbReference type="FunFam" id="1.10.510.10:FF:000113">
    <property type="entry name" value="Tyrosine-protein kinase receptor"/>
    <property type="match status" value="1"/>
</dbReference>
<evidence type="ECO:0000313" key="21">
    <source>
        <dbReference type="Ensembl" id="ENSSRHP00000081242.1"/>
    </source>
</evidence>
<organism evidence="21 22">
    <name type="scientific">Sinocyclocheilus rhinocerous</name>
    <dbReference type="NCBI Taxonomy" id="307959"/>
    <lineage>
        <taxon>Eukaryota</taxon>
        <taxon>Metazoa</taxon>
        <taxon>Chordata</taxon>
        <taxon>Craniata</taxon>
        <taxon>Vertebrata</taxon>
        <taxon>Euteleostomi</taxon>
        <taxon>Actinopterygii</taxon>
        <taxon>Neopterygii</taxon>
        <taxon>Teleostei</taxon>
        <taxon>Ostariophysi</taxon>
        <taxon>Cypriniformes</taxon>
        <taxon>Cyprinidae</taxon>
        <taxon>Cyprininae</taxon>
        <taxon>Sinocyclocheilus</taxon>
    </lineage>
</organism>
<evidence type="ECO:0000256" key="6">
    <source>
        <dbReference type="ARBA" id="ARBA00022741"/>
    </source>
</evidence>
<dbReference type="InterPro" id="IPR050122">
    <property type="entry name" value="RTK"/>
</dbReference>
<dbReference type="InterPro" id="IPR001245">
    <property type="entry name" value="Ser-Thr/Tyr_kinase_cat_dom"/>
</dbReference>
<evidence type="ECO:0000256" key="12">
    <source>
        <dbReference type="ARBA" id="ARBA00023157"/>
    </source>
</evidence>
<dbReference type="CDD" id="cd05036">
    <property type="entry name" value="PTKc_ALK_LTK"/>
    <property type="match status" value="1"/>
</dbReference>
<name>A0A673LSC9_9TELE</name>
<dbReference type="FunFam" id="3.30.200.20:FF:000117">
    <property type="entry name" value="Tyrosine-protein kinase receptor"/>
    <property type="match status" value="1"/>
</dbReference>
<comment type="catalytic activity">
    <reaction evidence="15 18">
        <text>L-tyrosyl-[protein] + ATP = O-phospho-L-tyrosyl-[protein] + ADP + H(+)</text>
        <dbReference type="Rhea" id="RHEA:10596"/>
        <dbReference type="Rhea" id="RHEA-COMP:10136"/>
        <dbReference type="Rhea" id="RHEA-COMP:20101"/>
        <dbReference type="ChEBI" id="CHEBI:15378"/>
        <dbReference type="ChEBI" id="CHEBI:30616"/>
        <dbReference type="ChEBI" id="CHEBI:46858"/>
        <dbReference type="ChEBI" id="CHEBI:61978"/>
        <dbReference type="ChEBI" id="CHEBI:456216"/>
        <dbReference type="EC" id="2.7.10.1"/>
    </reaction>
</comment>
<dbReference type="GO" id="GO:0005886">
    <property type="term" value="C:plasma membrane"/>
    <property type="evidence" value="ECO:0007669"/>
    <property type="project" value="UniProtKB-SubCell"/>
</dbReference>
<comment type="subunit">
    <text evidence="16">Homodimer; homodimerizes upon binding to alkal ligands (alkal1, alkal2a or alkal2b).</text>
</comment>
<dbReference type="SUPFAM" id="SSF56112">
    <property type="entry name" value="Protein kinase-like (PK-like)"/>
    <property type="match status" value="1"/>
</dbReference>
<keyword evidence="4 18" id="KW-0812">Transmembrane</keyword>
<evidence type="ECO:0000256" key="9">
    <source>
        <dbReference type="ARBA" id="ARBA00022989"/>
    </source>
</evidence>
<dbReference type="GO" id="GO:0043235">
    <property type="term" value="C:receptor complex"/>
    <property type="evidence" value="ECO:0007669"/>
    <property type="project" value="TreeGrafter"/>
</dbReference>
<dbReference type="PROSITE" id="PS50011">
    <property type="entry name" value="PROTEIN_KINASE_DOM"/>
    <property type="match status" value="1"/>
</dbReference>
<keyword evidence="18" id="KW-0597">Phosphoprotein</keyword>
<feature type="domain" description="Protein kinase" evidence="20">
    <location>
        <begin position="48"/>
        <end position="319"/>
    </location>
</feature>
<evidence type="ECO:0000256" key="10">
    <source>
        <dbReference type="ARBA" id="ARBA00023136"/>
    </source>
</evidence>
<evidence type="ECO:0000256" key="14">
    <source>
        <dbReference type="ARBA" id="ARBA00023180"/>
    </source>
</evidence>
<dbReference type="EC" id="2.7.10.1" evidence="18"/>
<evidence type="ECO:0000256" key="8">
    <source>
        <dbReference type="ARBA" id="ARBA00022840"/>
    </source>
</evidence>
<keyword evidence="13 18" id="KW-0675">Receptor</keyword>
<evidence type="ECO:0000256" key="1">
    <source>
        <dbReference type="ARBA" id="ARBA00004251"/>
    </source>
</evidence>
<feature type="region of interest" description="Disordered" evidence="19">
    <location>
        <begin position="331"/>
        <end position="370"/>
    </location>
</feature>
<keyword evidence="11" id="KW-0829">Tyrosine-protein kinase</keyword>
<feature type="region of interest" description="Disordered" evidence="19">
    <location>
        <begin position="390"/>
        <end position="410"/>
    </location>
</feature>
<evidence type="ECO:0000256" key="3">
    <source>
        <dbReference type="ARBA" id="ARBA00022679"/>
    </source>
</evidence>
<comment type="similarity">
    <text evidence="18">Belongs to the protein kinase superfamily. Tyr protein kinase family. Insulin receptor subfamily.</text>
</comment>
<evidence type="ECO:0000256" key="18">
    <source>
        <dbReference type="RuleBase" id="RU000312"/>
    </source>
</evidence>
<evidence type="ECO:0000256" key="17">
    <source>
        <dbReference type="PROSITE-ProRule" id="PRU10141"/>
    </source>
</evidence>
<reference evidence="21" key="1">
    <citation type="submission" date="2025-08" db="UniProtKB">
        <authorList>
            <consortium name="Ensembl"/>
        </authorList>
    </citation>
    <scope>IDENTIFICATION</scope>
</reference>
<accession>A0A673LSC9</accession>
<dbReference type="GO" id="GO:0005524">
    <property type="term" value="F:ATP binding"/>
    <property type="evidence" value="ECO:0007669"/>
    <property type="project" value="UniProtKB-UniRule"/>
</dbReference>
<dbReference type="PROSITE" id="PS00239">
    <property type="entry name" value="RECEPTOR_TYR_KIN_II"/>
    <property type="match status" value="1"/>
</dbReference>
<dbReference type="GO" id="GO:0042127">
    <property type="term" value="P:regulation of cell population proliferation"/>
    <property type="evidence" value="ECO:0007669"/>
    <property type="project" value="TreeGrafter"/>
</dbReference>
<dbReference type="Pfam" id="PF07714">
    <property type="entry name" value="PK_Tyr_Ser-Thr"/>
    <property type="match status" value="1"/>
</dbReference>
<feature type="region of interest" description="Disordered" evidence="19">
    <location>
        <begin position="447"/>
        <end position="466"/>
    </location>
</feature>
<dbReference type="Gene3D" id="1.10.510.10">
    <property type="entry name" value="Transferase(Phosphotransferase) domain 1"/>
    <property type="match status" value="1"/>
</dbReference>
<dbReference type="PROSITE" id="PS00107">
    <property type="entry name" value="PROTEIN_KINASE_ATP"/>
    <property type="match status" value="1"/>
</dbReference>
<evidence type="ECO:0000256" key="16">
    <source>
        <dbReference type="ARBA" id="ARBA00063150"/>
    </source>
</evidence>
<feature type="binding site" evidence="17">
    <location>
        <position position="82"/>
    </location>
    <ligand>
        <name>ATP</name>
        <dbReference type="ChEBI" id="CHEBI:30616"/>
    </ligand>
</feature>
<dbReference type="InterPro" id="IPR000719">
    <property type="entry name" value="Prot_kinase_dom"/>
</dbReference>
<dbReference type="PRINTS" id="PR00109">
    <property type="entry name" value="TYRKINASE"/>
</dbReference>
<evidence type="ECO:0000256" key="11">
    <source>
        <dbReference type="ARBA" id="ARBA00023137"/>
    </source>
</evidence>
<dbReference type="GO" id="GO:0004714">
    <property type="term" value="F:transmembrane receptor protein tyrosine kinase activity"/>
    <property type="evidence" value="ECO:0007669"/>
    <property type="project" value="UniProtKB-EC"/>
</dbReference>
<keyword evidence="10" id="KW-0472">Membrane</keyword>
<dbReference type="InterPro" id="IPR008266">
    <property type="entry name" value="Tyr_kinase_AS"/>
</dbReference>
<dbReference type="PANTHER" id="PTHR24416">
    <property type="entry name" value="TYROSINE-PROTEIN KINASE RECEPTOR"/>
    <property type="match status" value="1"/>
</dbReference>
<evidence type="ECO:0000256" key="15">
    <source>
        <dbReference type="ARBA" id="ARBA00051243"/>
    </source>
</evidence>
<evidence type="ECO:0000256" key="13">
    <source>
        <dbReference type="ARBA" id="ARBA00023170"/>
    </source>
</evidence>
<evidence type="ECO:0000256" key="5">
    <source>
        <dbReference type="ARBA" id="ARBA00022729"/>
    </source>
</evidence>
<evidence type="ECO:0000256" key="7">
    <source>
        <dbReference type="ARBA" id="ARBA00022777"/>
    </source>
</evidence>
<keyword evidence="2" id="KW-1003">Cell membrane</keyword>
<keyword evidence="22" id="KW-1185">Reference proteome</keyword>
<reference evidence="21" key="2">
    <citation type="submission" date="2025-09" db="UniProtKB">
        <authorList>
            <consortium name="Ensembl"/>
        </authorList>
    </citation>
    <scope>IDENTIFICATION</scope>
</reference>
<evidence type="ECO:0000256" key="19">
    <source>
        <dbReference type="SAM" id="MobiDB-lite"/>
    </source>
</evidence>
<evidence type="ECO:0000256" key="4">
    <source>
        <dbReference type="ARBA" id="ARBA00022692"/>
    </source>
</evidence>
<comment type="subcellular location">
    <subcellularLocation>
        <location evidence="1">Cell membrane</location>
        <topology evidence="1">Single-pass type I membrane protein</topology>
    </subcellularLocation>
</comment>
<sequence>IQLELQSPDCKLSKLRASTIMTDYNPNYCFGGNTASINDLKEVPRRNISLARGLGHGAFGEVYEGLAVGIPGEPSPMQVAVKVRSQDELDFLMEALIISKFSHQNIVRCIGVSLQALPRFILLELMAGGDLKSFLRETRPRLEHPSSLTMVDLLNIARDIARGCQYLEENQFIHRDIAARNCLLTCKGPGRVAKIGDFGMARDIYRASYYRKGGRAMLPVKWMPPEAFMEGIFTSKTDTWSFGVLLWEIFSLGYMPYPSRSNQEVLEFVTNGGRMDPPKNCPGPVYRIMTQSWQHQPEDRPNFSTILERIDYCLQDPDVVNVPLPVEYGPIPEEEERVPMRPDDPSAPSLLVTPQATKPSSESRNGKPTNLWNPTYGSWFLQQQQKRQQAQAQSLCRPLLPPPPPPVPTPLLLDSASLAPVPLYRLRRFPCGNIGYGYQEQGLPMEPMPGPQDKNKLIKPSQGLIL</sequence>
<keyword evidence="6 17" id="KW-0547">Nucleotide-binding</keyword>
<protein>
    <recommendedName>
        <fullName evidence="18">Tyrosine-protein kinase receptor</fullName>
        <ecNumber evidence="18">2.7.10.1</ecNumber>
    </recommendedName>
</protein>
<dbReference type="GO" id="GO:0045664">
    <property type="term" value="P:regulation of neuron differentiation"/>
    <property type="evidence" value="ECO:0007669"/>
    <property type="project" value="TreeGrafter"/>
</dbReference>
<dbReference type="GO" id="GO:0007169">
    <property type="term" value="P:cell surface receptor protein tyrosine kinase signaling pathway"/>
    <property type="evidence" value="ECO:0007669"/>
    <property type="project" value="InterPro"/>
</dbReference>
<feature type="compositionally biased region" description="Polar residues" evidence="19">
    <location>
        <begin position="352"/>
        <end position="370"/>
    </location>
</feature>
<evidence type="ECO:0000256" key="2">
    <source>
        <dbReference type="ARBA" id="ARBA00022475"/>
    </source>
</evidence>
<proteinExistence type="inferred from homology"/>
<dbReference type="PANTHER" id="PTHR24416:SF615">
    <property type="entry name" value="ALK TYROSINE KINASE RECEPTOR"/>
    <property type="match status" value="1"/>
</dbReference>
<dbReference type="InterPro" id="IPR011009">
    <property type="entry name" value="Kinase-like_dom_sf"/>
</dbReference>
<keyword evidence="12" id="KW-1015">Disulfide bond</keyword>
<dbReference type="InterPro" id="IPR017441">
    <property type="entry name" value="Protein_kinase_ATP_BS"/>
</dbReference>
<keyword evidence="9" id="KW-1133">Transmembrane helix</keyword>
<feature type="compositionally biased region" description="Pro residues" evidence="19">
    <location>
        <begin position="399"/>
        <end position="409"/>
    </location>
</feature>
<dbReference type="InterPro" id="IPR020635">
    <property type="entry name" value="Tyr_kinase_cat_dom"/>
</dbReference>
<dbReference type="AlphaFoldDB" id="A0A673LSC9"/>
<dbReference type="Ensembl" id="ENSSRHT00000083442.1">
    <property type="protein sequence ID" value="ENSSRHP00000081242.1"/>
    <property type="gene ID" value="ENSSRHG00000040260.1"/>
</dbReference>
<keyword evidence="3" id="KW-0808">Transferase</keyword>
<dbReference type="Proteomes" id="UP000472270">
    <property type="component" value="Unassembled WGS sequence"/>
</dbReference>
<keyword evidence="14" id="KW-0325">Glycoprotein</keyword>
<keyword evidence="7" id="KW-0418">Kinase</keyword>